<dbReference type="Proteomes" id="UP001341840">
    <property type="component" value="Unassembled WGS sequence"/>
</dbReference>
<keyword evidence="3" id="KW-1185">Reference proteome</keyword>
<comment type="caution">
    <text evidence="2">The sequence shown here is derived from an EMBL/GenBank/DDBJ whole genome shotgun (WGS) entry which is preliminary data.</text>
</comment>
<organism evidence="2 3">
    <name type="scientific">Stylosanthes scabra</name>
    <dbReference type="NCBI Taxonomy" id="79078"/>
    <lineage>
        <taxon>Eukaryota</taxon>
        <taxon>Viridiplantae</taxon>
        <taxon>Streptophyta</taxon>
        <taxon>Embryophyta</taxon>
        <taxon>Tracheophyta</taxon>
        <taxon>Spermatophyta</taxon>
        <taxon>Magnoliopsida</taxon>
        <taxon>eudicotyledons</taxon>
        <taxon>Gunneridae</taxon>
        <taxon>Pentapetalae</taxon>
        <taxon>rosids</taxon>
        <taxon>fabids</taxon>
        <taxon>Fabales</taxon>
        <taxon>Fabaceae</taxon>
        <taxon>Papilionoideae</taxon>
        <taxon>50 kb inversion clade</taxon>
        <taxon>dalbergioids sensu lato</taxon>
        <taxon>Dalbergieae</taxon>
        <taxon>Pterocarpus clade</taxon>
        <taxon>Stylosanthes</taxon>
    </lineage>
</organism>
<feature type="region of interest" description="Disordered" evidence="1">
    <location>
        <begin position="1"/>
        <end position="39"/>
    </location>
</feature>
<dbReference type="EMBL" id="JASCZI010121172">
    <property type="protein sequence ID" value="MED6160295.1"/>
    <property type="molecule type" value="Genomic_DNA"/>
</dbReference>
<sequence length="139" mass="15241">MPRKPSYKLPTSADAVTDAQTRENSVATMEKRAKSSSVHPQNVFDKLFVTDAHTRGSSVATMEKRIASSSVQPRNVSDNPPSTNGGPQQATRKVRQFRPPRSEAKPAKSARIVVPQVPAAHEYSRSRADLEDTDLKTTI</sequence>
<feature type="compositionally biased region" description="Basic and acidic residues" evidence="1">
    <location>
        <begin position="122"/>
        <end position="139"/>
    </location>
</feature>
<protein>
    <submittedName>
        <fullName evidence="2">Uncharacterized protein</fullName>
    </submittedName>
</protein>
<evidence type="ECO:0000313" key="3">
    <source>
        <dbReference type="Proteomes" id="UP001341840"/>
    </source>
</evidence>
<evidence type="ECO:0000313" key="2">
    <source>
        <dbReference type="EMBL" id="MED6160295.1"/>
    </source>
</evidence>
<gene>
    <name evidence="2" type="ORF">PIB30_050204</name>
</gene>
<accession>A0ABU6UJ13</accession>
<feature type="region of interest" description="Disordered" evidence="1">
    <location>
        <begin position="64"/>
        <end position="139"/>
    </location>
</feature>
<evidence type="ECO:0000256" key="1">
    <source>
        <dbReference type="SAM" id="MobiDB-lite"/>
    </source>
</evidence>
<proteinExistence type="predicted"/>
<feature type="compositionally biased region" description="Polar residues" evidence="1">
    <location>
        <begin position="67"/>
        <end position="91"/>
    </location>
</feature>
<feature type="compositionally biased region" description="Polar residues" evidence="1">
    <location>
        <begin position="18"/>
        <end position="27"/>
    </location>
</feature>
<name>A0ABU6UJ13_9FABA</name>
<reference evidence="2 3" key="1">
    <citation type="journal article" date="2023" name="Plants (Basel)">
        <title>Bridging the Gap: Combining Genomics and Transcriptomics Approaches to Understand Stylosanthes scabra, an Orphan Legume from the Brazilian Caatinga.</title>
        <authorList>
            <person name="Ferreira-Neto J.R.C."/>
            <person name="da Silva M.D."/>
            <person name="Binneck E."/>
            <person name="de Melo N.F."/>
            <person name="da Silva R.H."/>
            <person name="de Melo A.L.T.M."/>
            <person name="Pandolfi V."/>
            <person name="Bustamante F.O."/>
            <person name="Brasileiro-Vidal A.C."/>
            <person name="Benko-Iseppon A.M."/>
        </authorList>
    </citation>
    <scope>NUCLEOTIDE SEQUENCE [LARGE SCALE GENOMIC DNA]</scope>
    <source>
        <tissue evidence="2">Leaves</tissue>
    </source>
</reference>